<feature type="transmembrane region" description="Helical" evidence="1">
    <location>
        <begin position="20"/>
        <end position="39"/>
    </location>
</feature>
<keyword evidence="1" id="KW-0812">Transmembrane</keyword>
<organism evidence="3 5">
    <name type="scientific">Lactobacillus gasseri</name>
    <dbReference type="NCBI Taxonomy" id="1596"/>
    <lineage>
        <taxon>Bacteria</taxon>
        <taxon>Bacillati</taxon>
        <taxon>Bacillota</taxon>
        <taxon>Bacilli</taxon>
        <taxon>Lactobacillales</taxon>
        <taxon>Lactobacillaceae</taxon>
        <taxon>Lactobacillus</taxon>
    </lineage>
</organism>
<keyword evidence="1" id="KW-0472">Membrane</keyword>
<reference evidence="3" key="2">
    <citation type="submission" date="2021-03" db="EMBL/GenBank/DDBJ databases">
        <title>Whole genome sequence of Lactobacillus gasseri HL75.</title>
        <authorList>
            <person name="Kim J.-M."/>
            <person name="Chung S.H."/>
            <person name="Kim J.-S."/>
        </authorList>
    </citation>
    <scope>NUCLEOTIDE SEQUENCE</scope>
    <source>
        <strain evidence="3">HL75</strain>
    </source>
</reference>
<evidence type="ECO:0000313" key="4">
    <source>
        <dbReference type="Proteomes" id="UP000195798"/>
    </source>
</evidence>
<dbReference type="AlphaFoldDB" id="A0A1Y0E4T6"/>
<proteinExistence type="predicted"/>
<dbReference type="RefSeq" id="WP_020807402.1">
    <property type="nucleotide sequence ID" value="NZ_CABHMU010000007.1"/>
</dbReference>
<evidence type="ECO:0000313" key="5">
    <source>
        <dbReference type="Proteomes" id="UP000663932"/>
    </source>
</evidence>
<name>A0A1Y0E4T6_LACGS</name>
<protein>
    <submittedName>
        <fullName evidence="3">Uncharacterized protein</fullName>
    </submittedName>
</protein>
<dbReference type="Proteomes" id="UP000195798">
    <property type="component" value="Chromosome"/>
</dbReference>
<keyword evidence="1" id="KW-1133">Transmembrane helix</keyword>
<gene>
    <name evidence="2" type="ORF">CCE30_06730</name>
    <name evidence="3" type="ORF">J3E67_001503</name>
</gene>
<dbReference type="EMBL" id="CP071801">
    <property type="protein sequence ID" value="QTD67120.1"/>
    <property type="molecule type" value="Genomic_DNA"/>
</dbReference>
<evidence type="ECO:0000313" key="2">
    <source>
        <dbReference type="EMBL" id="ART98603.1"/>
    </source>
</evidence>
<evidence type="ECO:0000256" key="1">
    <source>
        <dbReference type="SAM" id="Phobius"/>
    </source>
</evidence>
<dbReference type="Proteomes" id="UP000663932">
    <property type="component" value="Chromosome"/>
</dbReference>
<accession>A0A1Y0E4T6</accession>
<feature type="transmembrane region" description="Helical" evidence="1">
    <location>
        <begin position="46"/>
        <end position="67"/>
    </location>
</feature>
<evidence type="ECO:0000313" key="3">
    <source>
        <dbReference type="EMBL" id="QTD67120.1"/>
    </source>
</evidence>
<sequence>MKKIIRNLSTDVNGISEWILFFYVVFPLVGFIASLVYLVKKEKIKAQAAACWALMGLVLNVIFYMIFGR</sequence>
<dbReference type="OrthoDB" id="2309870at2"/>
<dbReference type="EMBL" id="CP021427">
    <property type="protein sequence ID" value="ART98603.1"/>
    <property type="molecule type" value="Genomic_DNA"/>
</dbReference>
<reference evidence="2 4" key="1">
    <citation type="submission" date="2017-05" db="EMBL/GenBank/DDBJ databases">
        <authorList>
            <person name="Oh N.-S."/>
        </authorList>
    </citation>
    <scope>NUCLEOTIDE SEQUENCE [LARGE SCALE GENOMIC DNA]</scope>
    <source>
        <strain evidence="2 4">4M13</strain>
    </source>
</reference>